<evidence type="ECO:0000259" key="11">
    <source>
        <dbReference type="PROSITE" id="PS50158"/>
    </source>
</evidence>
<keyword evidence="3" id="KW-0677">Repeat</keyword>
<dbReference type="SUPFAM" id="SSF57756">
    <property type="entry name" value="Retrovirus zinc finger-like domains"/>
    <property type="match status" value="2"/>
</dbReference>
<keyword evidence="5" id="KW-0862">Zinc</keyword>
<keyword evidence="13" id="KW-1185">Reference proteome</keyword>
<keyword evidence="4 9" id="KW-0863">Zinc-finger</keyword>
<dbReference type="PROSITE" id="PS50158">
    <property type="entry name" value="ZF_CCHC"/>
    <property type="match status" value="3"/>
</dbReference>
<evidence type="ECO:0000256" key="3">
    <source>
        <dbReference type="ARBA" id="ARBA00022737"/>
    </source>
</evidence>
<accession>A0A182S5F3</accession>
<dbReference type="PANTHER" id="PTHR46543:SF1">
    <property type="entry name" value="ZINC FINGER CCHC DOMAIN-CONTAINING PROTEIN 7"/>
    <property type="match status" value="1"/>
</dbReference>
<evidence type="ECO:0000256" key="7">
    <source>
        <dbReference type="ARBA" id="ARBA00041190"/>
    </source>
</evidence>
<dbReference type="SMART" id="SM00343">
    <property type="entry name" value="ZnF_C2HC"/>
    <property type="match status" value="5"/>
</dbReference>
<evidence type="ECO:0000256" key="4">
    <source>
        <dbReference type="ARBA" id="ARBA00022771"/>
    </source>
</evidence>
<dbReference type="GO" id="GO:0008270">
    <property type="term" value="F:zinc ion binding"/>
    <property type="evidence" value="ECO:0007669"/>
    <property type="project" value="UniProtKB-KW"/>
</dbReference>
<evidence type="ECO:0000256" key="6">
    <source>
        <dbReference type="ARBA" id="ARBA00023242"/>
    </source>
</evidence>
<sequence length="334" mass="38273">DISQWHIVHRDQYPTPPKKESTCTNCGERGHVKFKCRNAPKLAICYMCGDKGHREPRCPKTICFNCGAKTRSFVRGCKSCSREADVTCFLCGVRGHTQRSCPDLWRRYHSTTEDNVPLKEDFERNSKARWCSICGRPGHQAHACNDARRIFGHPIPSVSVSSYMPTYRGEFNRYSKLQNDEQDRRLAENPTARYNLFSDNANVCEFNLNEQAQNEKGFYFNFLKSTGLLEKHLQFNREQEQAGMQQEPLAAPSPIQTAPPDPHPAVELEIKQEETQPEQQTMEQTASVTEPCQQQPTSSSVLVEENSNYSFSEFNNDTFTDMLNFSNNVQEHVE</sequence>
<dbReference type="VEuPathDB" id="VectorBase:AMAM000015"/>
<keyword evidence="6" id="KW-0539">Nucleus</keyword>
<organism evidence="12 13">
    <name type="scientific">Anopheles maculatus</name>
    <dbReference type="NCBI Taxonomy" id="74869"/>
    <lineage>
        <taxon>Eukaryota</taxon>
        <taxon>Metazoa</taxon>
        <taxon>Ecdysozoa</taxon>
        <taxon>Arthropoda</taxon>
        <taxon>Hexapoda</taxon>
        <taxon>Insecta</taxon>
        <taxon>Pterygota</taxon>
        <taxon>Neoptera</taxon>
        <taxon>Endopterygota</taxon>
        <taxon>Diptera</taxon>
        <taxon>Nematocera</taxon>
        <taxon>Culicoidea</taxon>
        <taxon>Culicidae</taxon>
        <taxon>Anophelinae</taxon>
        <taxon>Anopheles</taxon>
        <taxon>Anopheles maculatus group</taxon>
    </lineage>
</organism>
<evidence type="ECO:0000313" key="12">
    <source>
        <dbReference type="EnsemblMetazoa" id="AMAM000015-PA"/>
    </source>
</evidence>
<feature type="compositionally biased region" description="Polar residues" evidence="10">
    <location>
        <begin position="286"/>
        <end position="301"/>
    </location>
</feature>
<feature type="domain" description="CCHC-type" evidence="11">
    <location>
        <begin position="23"/>
        <end position="38"/>
    </location>
</feature>
<dbReference type="GO" id="GO:0071036">
    <property type="term" value="P:nuclear polyadenylation-dependent snoRNA catabolic process"/>
    <property type="evidence" value="ECO:0007669"/>
    <property type="project" value="TreeGrafter"/>
</dbReference>
<dbReference type="InterPro" id="IPR001878">
    <property type="entry name" value="Znf_CCHC"/>
</dbReference>
<evidence type="ECO:0000313" key="13">
    <source>
        <dbReference type="Proteomes" id="UP000075901"/>
    </source>
</evidence>
<dbReference type="GO" id="GO:0071037">
    <property type="term" value="P:nuclear polyadenylation-dependent snRNA catabolic process"/>
    <property type="evidence" value="ECO:0007669"/>
    <property type="project" value="TreeGrafter"/>
</dbReference>
<protein>
    <recommendedName>
        <fullName evidence="7">Zinc finger CCHC domain-containing protein 7</fullName>
    </recommendedName>
    <alternativeName>
        <fullName evidence="8">TRAMP-like complex RNA-binding factor ZCCHC7</fullName>
    </alternativeName>
</protein>
<feature type="domain" description="CCHC-type" evidence="11">
    <location>
        <begin position="45"/>
        <end position="60"/>
    </location>
</feature>
<dbReference type="EnsemblMetazoa" id="AMAM000015-RA">
    <property type="protein sequence ID" value="AMAM000015-PA"/>
    <property type="gene ID" value="AMAM000015"/>
</dbReference>
<dbReference type="GO" id="GO:0003723">
    <property type="term" value="F:RNA binding"/>
    <property type="evidence" value="ECO:0007669"/>
    <property type="project" value="TreeGrafter"/>
</dbReference>
<reference evidence="13" key="1">
    <citation type="submission" date="2013-09" db="EMBL/GenBank/DDBJ databases">
        <title>The Genome Sequence of Anopheles maculatus species B.</title>
        <authorList>
            <consortium name="The Broad Institute Genomics Platform"/>
            <person name="Neafsey D.E."/>
            <person name="Besansky N."/>
            <person name="Howell P."/>
            <person name="Walton C."/>
            <person name="Young S.K."/>
            <person name="Zeng Q."/>
            <person name="Gargeya S."/>
            <person name="Fitzgerald M."/>
            <person name="Haas B."/>
            <person name="Abouelleil A."/>
            <person name="Allen A.W."/>
            <person name="Alvarado L."/>
            <person name="Arachchi H.M."/>
            <person name="Berlin A.M."/>
            <person name="Chapman S.B."/>
            <person name="Gainer-Dewar J."/>
            <person name="Goldberg J."/>
            <person name="Griggs A."/>
            <person name="Gujja S."/>
            <person name="Hansen M."/>
            <person name="Howarth C."/>
            <person name="Imamovic A."/>
            <person name="Ireland A."/>
            <person name="Larimer J."/>
            <person name="McCowan C."/>
            <person name="Murphy C."/>
            <person name="Pearson M."/>
            <person name="Poon T.W."/>
            <person name="Priest M."/>
            <person name="Roberts A."/>
            <person name="Saif S."/>
            <person name="Shea T."/>
            <person name="Sisk P."/>
            <person name="Sykes S."/>
            <person name="Wortman J."/>
            <person name="Nusbaum C."/>
            <person name="Birren B."/>
        </authorList>
    </citation>
    <scope>NUCLEOTIDE SEQUENCE [LARGE SCALE GENOMIC DNA]</scope>
    <source>
        <strain evidence="13">maculatus3</strain>
    </source>
</reference>
<keyword evidence="2" id="KW-0479">Metal-binding</keyword>
<name>A0A182S5F3_9DIPT</name>
<evidence type="ECO:0000256" key="5">
    <source>
        <dbReference type="ARBA" id="ARBA00022833"/>
    </source>
</evidence>
<dbReference type="InterPro" id="IPR025836">
    <property type="entry name" value="Zn_knuckle_CX2CX4HX4C"/>
</dbReference>
<dbReference type="Proteomes" id="UP000075901">
    <property type="component" value="Unassembled WGS sequence"/>
</dbReference>
<feature type="region of interest" description="Disordered" evidence="10">
    <location>
        <begin position="237"/>
        <end position="301"/>
    </location>
</feature>
<dbReference type="Pfam" id="PF00098">
    <property type="entry name" value="zf-CCHC"/>
    <property type="match status" value="2"/>
</dbReference>
<feature type="domain" description="CCHC-type" evidence="11">
    <location>
        <begin position="88"/>
        <end position="103"/>
    </location>
</feature>
<evidence type="ECO:0000256" key="2">
    <source>
        <dbReference type="ARBA" id="ARBA00022723"/>
    </source>
</evidence>
<dbReference type="GO" id="GO:0071038">
    <property type="term" value="P:TRAMP-dependent tRNA surveillance pathway"/>
    <property type="evidence" value="ECO:0007669"/>
    <property type="project" value="TreeGrafter"/>
</dbReference>
<dbReference type="Gene3D" id="4.10.60.10">
    <property type="entry name" value="Zinc finger, CCHC-type"/>
    <property type="match status" value="2"/>
</dbReference>
<feature type="compositionally biased region" description="Basic and acidic residues" evidence="10">
    <location>
        <begin position="264"/>
        <end position="274"/>
    </location>
</feature>
<dbReference type="GO" id="GO:0071031">
    <property type="term" value="P:nuclear mRNA surveillance of mRNA 3'-end processing"/>
    <property type="evidence" value="ECO:0007669"/>
    <property type="project" value="TreeGrafter"/>
</dbReference>
<evidence type="ECO:0000256" key="9">
    <source>
        <dbReference type="PROSITE-ProRule" id="PRU00047"/>
    </source>
</evidence>
<comment type="subcellular location">
    <subcellularLocation>
        <location evidence="1">Nucleus</location>
    </subcellularLocation>
</comment>
<dbReference type="InterPro" id="IPR051644">
    <property type="entry name" value="TRAMP_AT-DNA-binding"/>
</dbReference>
<reference evidence="12" key="2">
    <citation type="submission" date="2020-05" db="UniProtKB">
        <authorList>
            <consortium name="EnsemblMetazoa"/>
        </authorList>
    </citation>
    <scope>IDENTIFICATION</scope>
    <source>
        <strain evidence="12">maculatus3</strain>
    </source>
</reference>
<dbReference type="GO" id="GO:0031499">
    <property type="term" value="C:TRAMP complex"/>
    <property type="evidence" value="ECO:0007669"/>
    <property type="project" value="TreeGrafter"/>
</dbReference>
<evidence type="ECO:0000256" key="1">
    <source>
        <dbReference type="ARBA" id="ARBA00004123"/>
    </source>
</evidence>
<dbReference type="AlphaFoldDB" id="A0A182S5F3"/>
<dbReference type="PANTHER" id="PTHR46543">
    <property type="entry name" value="ZINC FINGER CCHC DOMAIN-CONTAINING PROTEIN 7"/>
    <property type="match status" value="1"/>
</dbReference>
<dbReference type="GO" id="GO:0071039">
    <property type="term" value="P:nuclear polyadenylation-dependent CUT catabolic process"/>
    <property type="evidence" value="ECO:0007669"/>
    <property type="project" value="TreeGrafter"/>
</dbReference>
<evidence type="ECO:0000256" key="10">
    <source>
        <dbReference type="SAM" id="MobiDB-lite"/>
    </source>
</evidence>
<dbReference type="GO" id="GO:0071035">
    <property type="term" value="P:nuclear polyadenylation-dependent rRNA catabolic process"/>
    <property type="evidence" value="ECO:0007669"/>
    <property type="project" value="TreeGrafter"/>
</dbReference>
<proteinExistence type="predicted"/>
<evidence type="ECO:0000256" key="8">
    <source>
        <dbReference type="ARBA" id="ARBA00043023"/>
    </source>
</evidence>
<dbReference type="InterPro" id="IPR036875">
    <property type="entry name" value="Znf_CCHC_sf"/>
</dbReference>
<dbReference type="Pfam" id="PF14392">
    <property type="entry name" value="zf-CCHC_4"/>
    <property type="match status" value="2"/>
</dbReference>